<name>A0A6J4IHH1_9BACT</name>
<evidence type="ECO:0000313" key="2">
    <source>
        <dbReference type="EMBL" id="CAA9251848.1"/>
    </source>
</evidence>
<dbReference type="InterPro" id="IPR019099">
    <property type="entry name" value="Uncharacterised_PGPGW_TM"/>
</dbReference>
<dbReference type="AlphaFoldDB" id="A0A6J4IHH1"/>
<proteinExistence type="predicted"/>
<accession>A0A6J4IHH1</accession>
<organism evidence="2">
    <name type="scientific">uncultured Armatimonadetes bacterium</name>
    <dbReference type="NCBI Taxonomy" id="157466"/>
    <lineage>
        <taxon>Bacteria</taxon>
        <taxon>Bacillati</taxon>
        <taxon>Armatimonadota</taxon>
        <taxon>environmental samples</taxon>
    </lineage>
</organism>
<protein>
    <recommendedName>
        <fullName evidence="3">Transmembrane protein (PGPGW)</fullName>
    </recommendedName>
</protein>
<evidence type="ECO:0000256" key="1">
    <source>
        <dbReference type="SAM" id="Phobius"/>
    </source>
</evidence>
<feature type="transmembrane region" description="Helical" evidence="1">
    <location>
        <begin position="37"/>
        <end position="57"/>
    </location>
</feature>
<sequence>MRERIQAAWESFRACAPGTRCQERYWRRREAGGRAGTVRRVFGGLAVVALGVVLIPLPGPGGLIILFGLALVGGEVLPLARLLDWAEVWARAVWAVTPGPAKKAAHVLLLAGFVLALYTAFRLVLGAAR</sequence>
<keyword evidence="1" id="KW-1133">Transmembrane helix</keyword>
<dbReference type="EMBL" id="CADCTO010000252">
    <property type="protein sequence ID" value="CAA9251848.1"/>
    <property type="molecule type" value="Genomic_DNA"/>
</dbReference>
<gene>
    <name evidence="2" type="ORF">AVDCRST_MAG63-1956</name>
</gene>
<feature type="transmembrane region" description="Helical" evidence="1">
    <location>
        <begin position="104"/>
        <end position="125"/>
    </location>
</feature>
<evidence type="ECO:0008006" key="3">
    <source>
        <dbReference type="Google" id="ProtNLM"/>
    </source>
</evidence>
<dbReference type="Pfam" id="PF09656">
    <property type="entry name" value="PGPGW"/>
    <property type="match status" value="1"/>
</dbReference>
<reference evidence="2" key="1">
    <citation type="submission" date="2020-02" db="EMBL/GenBank/DDBJ databases">
        <authorList>
            <person name="Meier V. D."/>
        </authorList>
    </citation>
    <scope>NUCLEOTIDE SEQUENCE</scope>
    <source>
        <strain evidence="2">AVDCRST_MAG63</strain>
    </source>
</reference>
<keyword evidence="1" id="KW-0472">Membrane</keyword>
<keyword evidence="1" id="KW-0812">Transmembrane</keyword>